<keyword evidence="1" id="KW-1133">Transmembrane helix</keyword>
<evidence type="ECO:0000256" key="1">
    <source>
        <dbReference type="SAM" id="Phobius"/>
    </source>
</evidence>
<dbReference type="Proteomes" id="UP001168613">
    <property type="component" value="Unassembled WGS sequence"/>
</dbReference>
<evidence type="ECO:0008006" key="4">
    <source>
        <dbReference type="Google" id="ProtNLM"/>
    </source>
</evidence>
<keyword evidence="1" id="KW-0812">Transmembrane</keyword>
<dbReference type="InterPro" id="IPR003004">
    <property type="entry name" value="GspF/PilC"/>
</dbReference>
<organism evidence="2 3">
    <name type="scientific">Alcaligenes endophyticus</name>
    <dbReference type="NCBI Taxonomy" id="1929088"/>
    <lineage>
        <taxon>Bacteria</taxon>
        <taxon>Pseudomonadati</taxon>
        <taxon>Pseudomonadota</taxon>
        <taxon>Betaproteobacteria</taxon>
        <taxon>Burkholderiales</taxon>
        <taxon>Alcaligenaceae</taxon>
        <taxon>Alcaligenes</taxon>
    </lineage>
</organism>
<accession>A0ABT8EIQ4</accession>
<evidence type="ECO:0000313" key="2">
    <source>
        <dbReference type="EMBL" id="MDN4121010.1"/>
    </source>
</evidence>
<gene>
    <name evidence="2" type="ORF">LMS43_06895</name>
</gene>
<reference evidence="2" key="1">
    <citation type="submission" date="2021-11" db="EMBL/GenBank/DDBJ databases">
        <title>Draft genome sequence of Alcaligenes endophyticus type strain CCUG 75668T.</title>
        <authorList>
            <person name="Salva-Serra F."/>
            <person name="Duran R.E."/>
            <person name="Seeger M."/>
            <person name="Moore E.R.B."/>
            <person name="Jaen-Luchoro D."/>
        </authorList>
    </citation>
    <scope>NUCLEOTIDE SEQUENCE</scope>
    <source>
        <strain evidence="2">CCUG 75668</strain>
    </source>
</reference>
<feature type="transmembrane region" description="Helical" evidence="1">
    <location>
        <begin position="181"/>
        <end position="210"/>
    </location>
</feature>
<dbReference type="PANTHER" id="PTHR30012:SF0">
    <property type="entry name" value="TYPE II SECRETION SYSTEM PROTEIN F-RELATED"/>
    <property type="match status" value="1"/>
</dbReference>
<protein>
    <recommendedName>
        <fullName evidence="4">General secretion pathway protein</fullName>
    </recommendedName>
</protein>
<evidence type="ECO:0000313" key="3">
    <source>
        <dbReference type="Proteomes" id="UP001168613"/>
    </source>
</evidence>
<sequence>MKWPYAGQELERWDIISRWWVLLRHAWDKRCFRSQRAEYFEYLYAVLAGVEFRRTLSDVFWADQQRYQAKHWRGRLAAVWWQTYQQSGGDLYAVWQEYLSNDELVLLRSAQQAGMLEQGLQLLADYLLGMKQHQGLLLSIVWPALVGVWVPVGVLIAVPLYTVPALQDIFQDLPTEFYGHYTQQLFAFAAFLQGYGFGLGIGLIVLLLLLYQALHTQAHVARRFLDRWSIFQLMSKVAALRLLSLLAVLLRPASAKQLSLRTALELMQQGAGPWMRWHLRQILARINEGHIGAHSFNSGLLDPDTYWFFSDMAQAQALDQAARRTAQRLSHQLSWQGQRLATRWRWLILGVCAMLTLLMGLWHYVVMDELRQSLSLFYAGT</sequence>
<dbReference type="RefSeq" id="WP_266124993.1">
    <property type="nucleotide sequence ID" value="NZ_JAJHNU010000001.1"/>
</dbReference>
<keyword evidence="3" id="KW-1185">Reference proteome</keyword>
<proteinExistence type="predicted"/>
<name>A0ABT8EIQ4_9BURK</name>
<feature type="transmembrane region" description="Helical" evidence="1">
    <location>
        <begin position="136"/>
        <end position="161"/>
    </location>
</feature>
<dbReference type="EMBL" id="JAJHNU010000001">
    <property type="protein sequence ID" value="MDN4121010.1"/>
    <property type="molecule type" value="Genomic_DNA"/>
</dbReference>
<feature type="transmembrane region" description="Helical" evidence="1">
    <location>
        <begin position="344"/>
        <end position="366"/>
    </location>
</feature>
<comment type="caution">
    <text evidence="2">The sequence shown here is derived from an EMBL/GenBank/DDBJ whole genome shotgun (WGS) entry which is preliminary data.</text>
</comment>
<dbReference type="PANTHER" id="PTHR30012">
    <property type="entry name" value="GENERAL SECRETION PATHWAY PROTEIN"/>
    <property type="match status" value="1"/>
</dbReference>
<keyword evidence="1" id="KW-0472">Membrane</keyword>